<dbReference type="PANTHER" id="PTHR24148:SF64">
    <property type="entry name" value="HETEROKARYON INCOMPATIBILITY DOMAIN-CONTAINING PROTEIN"/>
    <property type="match status" value="1"/>
</dbReference>
<proteinExistence type="predicted"/>
<keyword evidence="3" id="KW-1185">Reference proteome</keyword>
<dbReference type="Proteomes" id="UP001595075">
    <property type="component" value="Unassembled WGS sequence"/>
</dbReference>
<protein>
    <recommendedName>
        <fullName evidence="1">Heterokaryon incompatibility domain-containing protein</fullName>
    </recommendedName>
</protein>
<sequence length="419" mass="47348">MAGKEASIRTNRGITYTEASVVCILEVVSLDDNPVYEALSDACGHATTQHVIQVNSNFLDIKYSAMSALTKLHERSNPVKLMGDIYRNARSVCVWLGPEEAGERNIMQLLRKMGSVHGVNDTVQSAAHPQVDTVVKVKHFFARYWWERLWVVQEIAFGEFVVLQIGQEELGFEEVLSAYNTCDTWFWENLMGLKRRSHSSIGYGFMETFETVNIMNHVGDIAVASKIEDDTSGQRILMLALIAAANLLRNRKTAIDRDRLHALFGLLPSGLLSNPGMNPSYTSSTEEAFAEVTYNLKKFSKSFIIFGILAQSECEVPDTGTLLPSWVPDWRKRPSNSFEGNLRAERENSFGASGASPFHLRRLTSNTLCMSGMLIDVIEGHQDFSVIPTTQHLLQAIYRYWHERWVSMKSSKRRWKARV</sequence>
<evidence type="ECO:0000313" key="3">
    <source>
        <dbReference type="Proteomes" id="UP001595075"/>
    </source>
</evidence>
<dbReference type="EMBL" id="JAZHXI010000009">
    <property type="protein sequence ID" value="KAL2067675.1"/>
    <property type="molecule type" value="Genomic_DNA"/>
</dbReference>
<dbReference type="PANTHER" id="PTHR24148">
    <property type="entry name" value="ANKYRIN REPEAT DOMAIN-CONTAINING PROTEIN 39 HOMOLOG-RELATED"/>
    <property type="match status" value="1"/>
</dbReference>
<name>A0ABR4CD51_9HELO</name>
<reference evidence="2 3" key="1">
    <citation type="journal article" date="2024" name="Commun. Biol.">
        <title>Comparative genomic analysis of thermophilic fungi reveals convergent evolutionary adaptations and gene losses.</title>
        <authorList>
            <person name="Steindorff A.S."/>
            <person name="Aguilar-Pontes M.V."/>
            <person name="Robinson A.J."/>
            <person name="Andreopoulos B."/>
            <person name="LaButti K."/>
            <person name="Kuo A."/>
            <person name="Mondo S."/>
            <person name="Riley R."/>
            <person name="Otillar R."/>
            <person name="Haridas S."/>
            <person name="Lipzen A."/>
            <person name="Grimwood J."/>
            <person name="Schmutz J."/>
            <person name="Clum A."/>
            <person name="Reid I.D."/>
            <person name="Moisan M.C."/>
            <person name="Butler G."/>
            <person name="Nguyen T.T.M."/>
            <person name="Dewar K."/>
            <person name="Conant G."/>
            <person name="Drula E."/>
            <person name="Henrissat B."/>
            <person name="Hansel C."/>
            <person name="Singer S."/>
            <person name="Hutchinson M.I."/>
            <person name="de Vries R.P."/>
            <person name="Natvig D.O."/>
            <person name="Powell A.J."/>
            <person name="Tsang A."/>
            <person name="Grigoriev I.V."/>
        </authorList>
    </citation>
    <scope>NUCLEOTIDE SEQUENCE [LARGE SCALE GENOMIC DNA]</scope>
    <source>
        <strain evidence="2 3">CBS 494.80</strain>
    </source>
</reference>
<evidence type="ECO:0000313" key="2">
    <source>
        <dbReference type="EMBL" id="KAL2067675.1"/>
    </source>
</evidence>
<dbReference type="InterPro" id="IPR010730">
    <property type="entry name" value="HET"/>
</dbReference>
<gene>
    <name evidence="2" type="ORF">VTL71DRAFT_15771</name>
</gene>
<comment type="caution">
    <text evidence="2">The sequence shown here is derived from an EMBL/GenBank/DDBJ whole genome shotgun (WGS) entry which is preliminary data.</text>
</comment>
<dbReference type="Pfam" id="PF06985">
    <property type="entry name" value="HET"/>
    <property type="match status" value="1"/>
</dbReference>
<evidence type="ECO:0000259" key="1">
    <source>
        <dbReference type="Pfam" id="PF06985"/>
    </source>
</evidence>
<organism evidence="2 3">
    <name type="scientific">Oculimacula yallundae</name>
    <dbReference type="NCBI Taxonomy" id="86028"/>
    <lineage>
        <taxon>Eukaryota</taxon>
        <taxon>Fungi</taxon>
        <taxon>Dikarya</taxon>
        <taxon>Ascomycota</taxon>
        <taxon>Pezizomycotina</taxon>
        <taxon>Leotiomycetes</taxon>
        <taxon>Helotiales</taxon>
        <taxon>Ploettnerulaceae</taxon>
        <taxon>Oculimacula</taxon>
    </lineage>
</organism>
<dbReference type="InterPro" id="IPR052895">
    <property type="entry name" value="HetReg/Transcr_Mod"/>
</dbReference>
<accession>A0ABR4CD51</accession>
<feature type="domain" description="Heterokaryon incompatibility" evidence="1">
    <location>
        <begin position="73"/>
        <end position="154"/>
    </location>
</feature>